<name>A0A2W5NQ92_9SPHN</name>
<comment type="catalytic activity">
    <reaction evidence="9">
        <text>N-terminal S-1,2-diacyl-sn-glyceryl-L-cysteinyl-[lipoprotein] + a glycerophospholipid = N-acyl-S-1,2-diacyl-sn-glyceryl-L-cysteinyl-[lipoprotein] + a 2-acyl-sn-glycero-3-phospholipid + H(+)</text>
        <dbReference type="Rhea" id="RHEA:48228"/>
        <dbReference type="Rhea" id="RHEA-COMP:14681"/>
        <dbReference type="Rhea" id="RHEA-COMP:14684"/>
        <dbReference type="ChEBI" id="CHEBI:15378"/>
        <dbReference type="ChEBI" id="CHEBI:136912"/>
        <dbReference type="ChEBI" id="CHEBI:140656"/>
        <dbReference type="ChEBI" id="CHEBI:140657"/>
        <dbReference type="ChEBI" id="CHEBI:140660"/>
        <dbReference type="EC" id="2.3.1.269"/>
    </reaction>
</comment>
<dbReference type="InterPro" id="IPR003010">
    <property type="entry name" value="C-N_Hydrolase"/>
</dbReference>
<keyword evidence="6 9" id="KW-1133">Transmembrane helix</keyword>
<dbReference type="Gene3D" id="3.60.110.10">
    <property type="entry name" value="Carbon-nitrogen hydrolase"/>
    <property type="match status" value="1"/>
</dbReference>
<feature type="transmembrane region" description="Helical" evidence="9">
    <location>
        <begin position="184"/>
        <end position="207"/>
    </location>
</feature>
<comment type="pathway">
    <text evidence="9">Protein modification; lipoprotein biosynthesis (N-acyl transfer).</text>
</comment>
<evidence type="ECO:0000256" key="1">
    <source>
        <dbReference type="ARBA" id="ARBA00004651"/>
    </source>
</evidence>
<dbReference type="GO" id="GO:0042158">
    <property type="term" value="P:lipoprotein biosynthetic process"/>
    <property type="evidence" value="ECO:0007669"/>
    <property type="project" value="UniProtKB-UniRule"/>
</dbReference>
<evidence type="ECO:0000256" key="8">
    <source>
        <dbReference type="ARBA" id="ARBA00023315"/>
    </source>
</evidence>
<feature type="transmembrane region" description="Helical" evidence="9">
    <location>
        <begin position="37"/>
        <end position="54"/>
    </location>
</feature>
<protein>
    <recommendedName>
        <fullName evidence="9">Apolipoprotein N-acyltransferase</fullName>
        <shortName evidence="9">ALP N-acyltransferase</shortName>
        <ecNumber evidence="9">2.3.1.269</ecNumber>
    </recommendedName>
</protein>
<dbReference type="SUPFAM" id="SSF56317">
    <property type="entry name" value="Carbon-nitrogen hydrolase"/>
    <property type="match status" value="1"/>
</dbReference>
<dbReference type="InterPro" id="IPR036526">
    <property type="entry name" value="C-N_Hydrolase_sf"/>
</dbReference>
<sequence length="551" mass="60671">MKPVLDFLERRPRLAAGLAAILAGTAAACGFQPLALWPLTLLGVAILAELVARAPGWRRAFLIGWCFGLGHFTLGNNWIATAFTYQASMPAWLGMIAVFLLSLYLAIYPGLAALGTWLVLRLDGRSERADHRGPGRFLLLALAFAPAWIVSEWLRAWVFTGFAWNPLGIALLGGYQSRGLAMAAPWVGTYGLSGLLVLIACLPGLFWRFASTSVGARRWVWALPCIVIFAALAALMLLPDHWAQRTEGAVRYTLVQPDIRQEFIDDPRYYEGNFVKLARLSLPRSPGETRVVFWPESGLGDYIRDGYPPFLYRMYTYAGDPVLARERIGRVIGPYSLLMTGAVDLVLKDGEGVAARNSVSMVDGNGNLLASYSKAHLVPYGEYLALRWLLEPLGATRLVPGAMDFWPGPGPRSFDLGRWGKAGIQICYEIVFSGEVADPRVRPDYIFNPSNDGWFGRWGPPQHLAQARLRAIEEGLPVMRSTTTGISAVIDADGLVRAHVPWHRAGRLDGRIPPPREPTPFAIFGNLLPLALATAFWIIALSVIALRRRGR</sequence>
<feature type="transmembrane region" description="Helical" evidence="9">
    <location>
        <begin position="91"/>
        <end position="117"/>
    </location>
</feature>
<dbReference type="EMBL" id="QFPX01000020">
    <property type="protein sequence ID" value="PZQ52865.1"/>
    <property type="molecule type" value="Genomic_DNA"/>
</dbReference>
<evidence type="ECO:0000256" key="9">
    <source>
        <dbReference type="HAMAP-Rule" id="MF_01148"/>
    </source>
</evidence>
<dbReference type="GO" id="GO:0016410">
    <property type="term" value="F:N-acyltransferase activity"/>
    <property type="evidence" value="ECO:0007669"/>
    <property type="project" value="UniProtKB-UniRule"/>
</dbReference>
<keyword evidence="7 9" id="KW-0472">Membrane</keyword>
<organism evidence="11 12">
    <name type="scientific">Novosphingobium pentaromativorans</name>
    <dbReference type="NCBI Taxonomy" id="205844"/>
    <lineage>
        <taxon>Bacteria</taxon>
        <taxon>Pseudomonadati</taxon>
        <taxon>Pseudomonadota</taxon>
        <taxon>Alphaproteobacteria</taxon>
        <taxon>Sphingomonadales</taxon>
        <taxon>Sphingomonadaceae</taxon>
        <taxon>Novosphingobium</taxon>
    </lineage>
</organism>
<keyword evidence="3 9" id="KW-1003">Cell membrane</keyword>
<comment type="function">
    <text evidence="9">Catalyzes the phospholipid dependent N-acylation of the N-terminal cysteine of apolipoprotein, the last step in lipoprotein maturation.</text>
</comment>
<dbReference type="Pfam" id="PF20154">
    <property type="entry name" value="LNT_N"/>
    <property type="match status" value="1"/>
</dbReference>
<comment type="caution">
    <text evidence="11">The sequence shown here is derived from an EMBL/GenBank/DDBJ whole genome shotgun (WGS) entry which is preliminary data.</text>
</comment>
<gene>
    <name evidence="9 11" type="primary">lnt</name>
    <name evidence="11" type="ORF">DI555_19340</name>
</gene>
<keyword evidence="11" id="KW-0449">Lipoprotein</keyword>
<dbReference type="PANTHER" id="PTHR38686:SF1">
    <property type="entry name" value="APOLIPOPROTEIN N-ACYLTRANSFERASE"/>
    <property type="match status" value="1"/>
</dbReference>
<comment type="similarity">
    <text evidence="2 9">Belongs to the CN hydrolase family. Apolipoprotein N-acyltransferase subfamily.</text>
</comment>
<dbReference type="CDD" id="cd07571">
    <property type="entry name" value="ALP_N-acyl_transferase"/>
    <property type="match status" value="1"/>
</dbReference>
<evidence type="ECO:0000256" key="2">
    <source>
        <dbReference type="ARBA" id="ARBA00010065"/>
    </source>
</evidence>
<evidence type="ECO:0000313" key="11">
    <source>
        <dbReference type="EMBL" id="PZQ52865.1"/>
    </source>
</evidence>
<dbReference type="InterPro" id="IPR004563">
    <property type="entry name" value="Apolipo_AcylTrfase"/>
</dbReference>
<feature type="transmembrane region" description="Helical" evidence="9">
    <location>
        <begin position="137"/>
        <end position="164"/>
    </location>
</feature>
<dbReference type="GO" id="GO:0005886">
    <property type="term" value="C:plasma membrane"/>
    <property type="evidence" value="ECO:0007669"/>
    <property type="project" value="UniProtKB-SubCell"/>
</dbReference>
<dbReference type="EC" id="2.3.1.269" evidence="9"/>
<evidence type="ECO:0000256" key="4">
    <source>
        <dbReference type="ARBA" id="ARBA00022679"/>
    </source>
</evidence>
<proteinExistence type="inferred from homology"/>
<evidence type="ECO:0000256" key="5">
    <source>
        <dbReference type="ARBA" id="ARBA00022692"/>
    </source>
</evidence>
<evidence type="ECO:0000256" key="6">
    <source>
        <dbReference type="ARBA" id="ARBA00022989"/>
    </source>
</evidence>
<dbReference type="InterPro" id="IPR045378">
    <property type="entry name" value="LNT_N"/>
</dbReference>
<dbReference type="HAMAP" id="MF_01148">
    <property type="entry name" value="Lnt"/>
    <property type="match status" value="1"/>
</dbReference>
<dbReference type="Proteomes" id="UP000249082">
    <property type="component" value="Unassembled WGS sequence"/>
</dbReference>
<accession>A0A2W5NQ92</accession>
<evidence type="ECO:0000256" key="7">
    <source>
        <dbReference type="ARBA" id="ARBA00023136"/>
    </source>
</evidence>
<dbReference type="UniPathway" id="UPA00666"/>
<feature type="transmembrane region" description="Helical" evidence="9">
    <location>
        <begin position="61"/>
        <end position="79"/>
    </location>
</feature>
<dbReference type="PANTHER" id="PTHR38686">
    <property type="entry name" value="APOLIPOPROTEIN N-ACYLTRANSFERASE"/>
    <property type="match status" value="1"/>
</dbReference>
<keyword evidence="8 9" id="KW-0012">Acyltransferase</keyword>
<dbReference type="PROSITE" id="PS51257">
    <property type="entry name" value="PROKAR_LIPOPROTEIN"/>
    <property type="match status" value="1"/>
</dbReference>
<dbReference type="Pfam" id="PF00795">
    <property type="entry name" value="CN_hydrolase"/>
    <property type="match status" value="1"/>
</dbReference>
<comment type="subcellular location">
    <subcellularLocation>
        <location evidence="1 9">Cell membrane</location>
        <topology evidence="1 9">Multi-pass membrane protein</topology>
    </subcellularLocation>
</comment>
<dbReference type="NCBIfam" id="TIGR00546">
    <property type="entry name" value="lnt"/>
    <property type="match status" value="1"/>
</dbReference>
<feature type="transmembrane region" description="Helical" evidence="9">
    <location>
        <begin position="521"/>
        <end position="546"/>
    </location>
</feature>
<keyword evidence="4 9" id="KW-0808">Transferase</keyword>
<dbReference type="PROSITE" id="PS50263">
    <property type="entry name" value="CN_HYDROLASE"/>
    <property type="match status" value="1"/>
</dbReference>
<feature type="domain" description="CN hydrolase" evidence="10">
    <location>
        <begin position="255"/>
        <end position="514"/>
    </location>
</feature>
<reference evidence="11 12" key="1">
    <citation type="submission" date="2017-08" db="EMBL/GenBank/DDBJ databases">
        <title>Infants hospitalized years apart are colonized by the same room-sourced microbial strains.</title>
        <authorList>
            <person name="Brooks B."/>
            <person name="Olm M.R."/>
            <person name="Firek B.A."/>
            <person name="Baker R."/>
            <person name="Thomas B.C."/>
            <person name="Morowitz M.J."/>
            <person name="Banfield J.F."/>
        </authorList>
    </citation>
    <scope>NUCLEOTIDE SEQUENCE [LARGE SCALE GENOMIC DNA]</scope>
    <source>
        <strain evidence="11">S2_005_002_R2_33</strain>
    </source>
</reference>
<evidence type="ECO:0000313" key="12">
    <source>
        <dbReference type="Proteomes" id="UP000249082"/>
    </source>
</evidence>
<keyword evidence="5 9" id="KW-0812">Transmembrane</keyword>
<evidence type="ECO:0000256" key="3">
    <source>
        <dbReference type="ARBA" id="ARBA00022475"/>
    </source>
</evidence>
<evidence type="ECO:0000259" key="10">
    <source>
        <dbReference type="PROSITE" id="PS50263"/>
    </source>
</evidence>
<feature type="transmembrane region" description="Helical" evidence="9">
    <location>
        <begin position="219"/>
        <end position="238"/>
    </location>
</feature>
<dbReference type="AlphaFoldDB" id="A0A2W5NQ92"/>